<reference evidence="2" key="1">
    <citation type="submission" date="2022-11" db="EMBL/GenBank/DDBJ databases">
        <authorList>
            <person name="Mo P."/>
        </authorList>
    </citation>
    <scope>NUCLEOTIDE SEQUENCE</scope>
    <source>
        <strain evidence="2">HUAS 11-8</strain>
    </source>
</reference>
<dbReference type="CDD" id="cd03674">
    <property type="entry name" value="NUDIX_Hydrolase"/>
    <property type="match status" value="1"/>
</dbReference>
<dbReference type="Proteomes" id="UP001163203">
    <property type="component" value="Chromosome"/>
</dbReference>
<organism evidence="2 3">
    <name type="scientific">Amycolatopsis cynarae</name>
    <dbReference type="NCBI Taxonomy" id="2995223"/>
    <lineage>
        <taxon>Bacteria</taxon>
        <taxon>Bacillati</taxon>
        <taxon>Actinomycetota</taxon>
        <taxon>Actinomycetes</taxon>
        <taxon>Pseudonocardiales</taxon>
        <taxon>Pseudonocardiaceae</taxon>
        <taxon>Amycolatopsis</taxon>
    </lineage>
</organism>
<protein>
    <submittedName>
        <fullName evidence="2">NUDIX domain-containing protein</fullName>
    </submittedName>
</protein>
<dbReference type="EMBL" id="CP113836">
    <property type="protein sequence ID" value="WAL63207.1"/>
    <property type="molecule type" value="Genomic_DNA"/>
</dbReference>
<evidence type="ECO:0000313" key="3">
    <source>
        <dbReference type="Proteomes" id="UP001163203"/>
    </source>
</evidence>
<proteinExistence type="predicted"/>
<dbReference type="Pfam" id="PF00293">
    <property type="entry name" value="NUDIX"/>
    <property type="match status" value="1"/>
</dbReference>
<dbReference type="PROSITE" id="PS51462">
    <property type="entry name" value="NUDIX"/>
    <property type="match status" value="1"/>
</dbReference>
<name>A0ABY7ATX8_9PSEU</name>
<sequence>MGIEELLSEYRPADAAEAGDVVMLRALVAAEPDPWQRSLPLHATASALVVHPESRRVLLRWHRRQQTWLQIGGHADPGERDPLGVALREGREETGLTDLVPWPEAGLVHVVVVPVPASDTEPAHEHADLRFVLATAEPAAARPEKPDAPLRWVTVPEARELTSEDNVRETLSRVQVRFPS</sequence>
<dbReference type="Gene3D" id="3.90.79.10">
    <property type="entry name" value="Nucleoside Triphosphate Pyrophosphohydrolase"/>
    <property type="match status" value="1"/>
</dbReference>
<evidence type="ECO:0000259" key="1">
    <source>
        <dbReference type="PROSITE" id="PS51462"/>
    </source>
</evidence>
<keyword evidence="3" id="KW-1185">Reference proteome</keyword>
<evidence type="ECO:0000313" key="2">
    <source>
        <dbReference type="EMBL" id="WAL63207.1"/>
    </source>
</evidence>
<feature type="domain" description="Nudix hydrolase" evidence="1">
    <location>
        <begin position="40"/>
        <end position="175"/>
    </location>
</feature>
<dbReference type="InterPro" id="IPR000086">
    <property type="entry name" value="NUDIX_hydrolase_dom"/>
</dbReference>
<accession>A0ABY7ATX8</accession>
<gene>
    <name evidence="2" type="ORF">ORV05_19450</name>
</gene>
<dbReference type="RefSeq" id="WP_268440973.1">
    <property type="nucleotide sequence ID" value="NZ_CP113836.1"/>
</dbReference>
<dbReference type="SUPFAM" id="SSF55811">
    <property type="entry name" value="Nudix"/>
    <property type="match status" value="1"/>
</dbReference>
<dbReference type="InterPro" id="IPR015797">
    <property type="entry name" value="NUDIX_hydrolase-like_dom_sf"/>
</dbReference>